<evidence type="ECO:0000313" key="2">
    <source>
        <dbReference type="EMBL" id="KAJ9600372.1"/>
    </source>
</evidence>
<protein>
    <submittedName>
        <fullName evidence="2">Uncharacterized protein</fullName>
    </submittedName>
</protein>
<proteinExistence type="predicted"/>
<feature type="region of interest" description="Disordered" evidence="1">
    <location>
        <begin position="1"/>
        <end position="60"/>
    </location>
</feature>
<dbReference type="EMBL" id="JASPKZ010000425">
    <property type="protein sequence ID" value="KAJ9600372.1"/>
    <property type="molecule type" value="Genomic_DNA"/>
</dbReference>
<dbReference type="AlphaFoldDB" id="A0AAD8ESR9"/>
<feature type="non-terminal residue" evidence="2">
    <location>
        <position position="147"/>
    </location>
</feature>
<feature type="non-terminal residue" evidence="2">
    <location>
        <position position="1"/>
    </location>
</feature>
<keyword evidence="3" id="KW-1185">Reference proteome</keyword>
<feature type="compositionally biased region" description="Polar residues" evidence="1">
    <location>
        <begin position="36"/>
        <end position="59"/>
    </location>
</feature>
<reference evidence="2" key="1">
    <citation type="journal article" date="2023" name="IScience">
        <title>Live-bearing cockroach genome reveals convergent evolutionary mechanisms linked to viviparity in insects and beyond.</title>
        <authorList>
            <person name="Fouks B."/>
            <person name="Harrison M.C."/>
            <person name="Mikhailova A.A."/>
            <person name="Marchal E."/>
            <person name="English S."/>
            <person name="Carruthers M."/>
            <person name="Jennings E.C."/>
            <person name="Chiamaka E.L."/>
            <person name="Frigard R.A."/>
            <person name="Pippel M."/>
            <person name="Attardo G.M."/>
            <person name="Benoit J.B."/>
            <person name="Bornberg-Bauer E."/>
            <person name="Tobe S.S."/>
        </authorList>
    </citation>
    <scope>NUCLEOTIDE SEQUENCE</scope>
    <source>
        <strain evidence="2">Stay&amp;Tobe</strain>
    </source>
</reference>
<organism evidence="2 3">
    <name type="scientific">Diploptera punctata</name>
    <name type="common">Pacific beetle cockroach</name>
    <dbReference type="NCBI Taxonomy" id="6984"/>
    <lineage>
        <taxon>Eukaryota</taxon>
        <taxon>Metazoa</taxon>
        <taxon>Ecdysozoa</taxon>
        <taxon>Arthropoda</taxon>
        <taxon>Hexapoda</taxon>
        <taxon>Insecta</taxon>
        <taxon>Pterygota</taxon>
        <taxon>Neoptera</taxon>
        <taxon>Polyneoptera</taxon>
        <taxon>Dictyoptera</taxon>
        <taxon>Blattodea</taxon>
        <taxon>Blaberoidea</taxon>
        <taxon>Blaberidae</taxon>
        <taxon>Diplopterinae</taxon>
        <taxon>Diploptera</taxon>
    </lineage>
</organism>
<evidence type="ECO:0000256" key="1">
    <source>
        <dbReference type="SAM" id="MobiDB-lite"/>
    </source>
</evidence>
<sequence>FIPDASQEQIGSGGTGNEHVGETSEGGASTTGATPETDQTIHNLNQDTSDAADRSSTGQVVEANRVIGSVVDTTASTSAISGSETVKSGSASGTVLPWGAHKERSPYPACIQIDMDIRPGEFVMRTLFADFTVQAEKKMEAVMAEPM</sequence>
<name>A0AAD8ESR9_DIPPU</name>
<reference evidence="2" key="2">
    <citation type="submission" date="2023-05" db="EMBL/GenBank/DDBJ databases">
        <authorList>
            <person name="Fouks B."/>
        </authorList>
    </citation>
    <scope>NUCLEOTIDE SEQUENCE</scope>
    <source>
        <strain evidence="2">Stay&amp;Tobe</strain>
        <tissue evidence="2">Testes</tissue>
    </source>
</reference>
<feature type="compositionally biased region" description="Polar residues" evidence="1">
    <location>
        <begin position="1"/>
        <end position="10"/>
    </location>
</feature>
<dbReference type="Proteomes" id="UP001233999">
    <property type="component" value="Unassembled WGS sequence"/>
</dbReference>
<comment type="caution">
    <text evidence="2">The sequence shown here is derived from an EMBL/GenBank/DDBJ whole genome shotgun (WGS) entry which is preliminary data.</text>
</comment>
<accession>A0AAD8ESR9</accession>
<feature type="compositionally biased region" description="Low complexity" evidence="1">
    <location>
        <begin position="23"/>
        <end position="34"/>
    </location>
</feature>
<gene>
    <name evidence="2" type="ORF">L9F63_009342</name>
</gene>
<evidence type="ECO:0000313" key="3">
    <source>
        <dbReference type="Proteomes" id="UP001233999"/>
    </source>
</evidence>